<sequence>MLTDVTDPTTARTIPDLVRRCAYAYPDRDAVVDGAVRLSFPQLADEVERFARALIGHGVAPGDRVAIWAPNGWRWVVAALGTVSAGAVLVPINTRFKGAEAAYILGRTRARLLVTEDGFLGNHYVAMLDDQELPHLSTVVVTAGEPPESAHRVVLGWDGLLAAGVTVPVEQARRRAADVAPDDLCDIFFTSGTTGHPKGVMLAHGQTIALYVSWSQRATLRPGDRCLLVNPFFHTFGYKAGVLACLLRGTTIVPQSVLDVPATMDLIERERITVLPGPPTLYTSILDHPERGGRDLSSLRVAVTGATTVPVVLIERLRTELAMPTVVTAYGLTESGGTATMCQPDDTPVTVATTCGAPVPEVEVRVVGLDGVPLPPGEPGEVLIRGYNVTRGYFEDEAATRAAIDGDGWLHTGDIGVLDQRGYLRITDRLKDMFIVGGFNAYPAEIEQALLRHPALAEAAVVGVPDERLGEVGRAFVVPRPGTHVEPAEIVAFCRANLANYKVPRSVVVVEELPRNASGKVFKSRLRTQM</sequence>
<dbReference type="InterPro" id="IPR020845">
    <property type="entry name" value="AMP-binding_CS"/>
</dbReference>
<dbReference type="Gene3D" id="3.40.50.12780">
    <property type="entry name" value="N-terminal domain of ligase-like"/>
    <property type="match status" value="1"/>
</dbReference>
<dbReference type="Pfam" id="PF00501">
    <property type="entry name" value="AMP-binding"/>
    <property type="match status" value="1"/>
</dbReference>
<keyword evidence="6" id="KW-1185">Reference proteome</keyword>
<comment type="caution">
    <text evidence="5">The sequence shown here is derived from an EMBL/GenBank/DDBJ whole genome shotgun (WGS) entry which is preliminary data.</text>
</comment>
<evidence type="ECO:0000259" key="4">
    <source>
        <dbReference type="Pfam" id="PF13193"/>
    </source>
</evidence>
<dbReference type="InterPro" id="IPR045851">
    <property type="entry name" value="AMP-bd_C_sf"/>
</dbReference>
<accession>A0ABW3Y8C4</accession>
<dbReference type="InterPro" id="IPR042099">
    <property type="entry name" value="ANL_N_sf"/>
</dbReference>
<evidence type="ECO:0000256" key="2">
    <source>
        <dbReference type="ARBA" id="ARBA00022598"/>
    </source>
</evidence>
<dbReference type="RefSeq" id="WP_377565685.1">
    <property type="nucleotide sequence ID" value="NZ_JBHTMP010000001.1"/>
</dbReference>
<protein>
    <submittedName>
        <fullName evidence="5">FadD3 family acyl-CoA ligase</fullName>
    </submittedName>
</protein>
<dbReference type="Gene3D" id="3.30.300.30">
    <property type="match status" value="1"/>
</dbReference>
<dbReference type="Pfam" id="PF13193">
    <property type="entry name" value="AMP-binding_C"/>
    <property type="match status" value="1"/>
</dbReference>
<evidence type="ECO:0000259" key="3">
    <source>
        <dbReference type="Pfam" id="PF00501"/>
    </source>
</evidence>
<keyword evidence="2 5" id="KW-0436">Ligase</keyword>
<evidence type="ECO:0000313" key="6">
    <source>
        <dbReference type="Proteomes" id="UP001597260"/>
    </source>
</evidence>
<dbReference type="PROSITE" id="PS00455">
    <property type="entry name" value="AMP_BINDING"/>
    <property type="match status" value="1"/>
</dbReference>
<gene>
    <name evidence="5" type="ORF">ACFQ4H_00835</name>
</gene>
<reference evidence="6" key="1">
    <citation type="journal article" date="2019" name="Int. J. Syst. Evol. Microbiol.">
        <title>The Global Catalogue of Microorganisms (GCM) 10K type strain sequencing project: providing services to taxonomists for standard genome sequencing and annotation.</title>
        <authorList>
            <consortium name="The Broad Institute Genomics Platform"/>
            <consortium name="The Broad Institute Genome Sequencing Center for Infectious Disease"/>
            <person name="Wu L."/>
            <person name="Ma J."/>
        </authorList>
    </citation>
    <scope>NUCLEOTIDE SEQUENCE [LARGE SCALE GENOMIC DNA]</scope>
    <source>
        <strain evidence="6">JCM 31037</strain>
    </source>
</reference>
<dbReference type="EMBL" id="JBHTMP010000001">
    <property type="protein sequence ID" value="MFD1319625.1"/>
    <property type="molecule type" value="Genomic_DNA"/>
</dbReference>
<feature type="domain" description="AMP-dependent synthetase/ligase" evidence="3">
    <location>
        <begin position="19"/>
        <end position="394"/>
    </location>
</feature>
<dbReference type="NCBIfam" id="NF005801">
    <property type="entry name" value="PRK07656.1"/>
    <property type="match status" value="1"/>
</dbReference>
<dbReference type="PANTHER" id="PTHR43201">
    <property type="entry name" value="ACYL-COA SYNTHETASE"/>
    <property type="match status" value="1"/>
</dbReference>
<dbReference type="InterPro" id="IPR000873">
    <property type="entry name" value="AMP-dep_synth/lig_dom"/>
</dbReference>
<comment type="similarity">
    <text evidence="1">Belongs to the ATP-dependent AMP-binding enzyme family.</text>
</comment>
<dbReference type="Proteomes" id="UP001597260">
    <property type="component" value="Unassembled WGS sequence"/>
</dbReference>
<evidence type="ECO:0000313" key="5">
    <source>
        <dbReference type="EMBL" id="MFD1319625.1"/>
    </source>
</evidence>
<name>A0ABW3Y8C4_9ACTN</name>
<evidence type="ECO:0000256" key="1">
    <source>
        <dbReference type="ARBA" id="ARBA00006432"/>
    </source>
</evidence>
<dbReference type="PANTHER" id="PTHR43201:SF5">
    <property type="entry name" value="MEDIUM-CHAIN ACYL-COA LIGASE ACSF2, MITOCHONDRIAL"/>
    <property type="match status" value="1"/>
</dbReference>
<feature type="domain" description="AMP-binding enzyme C-terminal" evidence="4">
    <location>
        <begin position="445"/>
        <end position="520"/>
    </location>
</feature>
<dbReference type="InterPro" id="IPR025110">
    <property type="entry name" value="AMP-bd_C"/>
</dbReference>
<dbReference type="SUPFAM" id="SSF56801">
    <property type="entry name" value="Acetyl-CoA synthetase-like"/>
    <property type="match status" value="1"/>
</dbReference>
<organism evidence="5 6">
    <name type="scientific">Micromonospora sonneratiae</name>
    <dbReference type="NCBI Taxonomy" id="1184706"/>
    <lineage>
        <taxon>Bacteria</taxon>
        <taxon>Bacillati</taxon>
        <taxon>Actinomycetota</taxon>
        <taxon>Actinomycetes</taxon>
        <taxon>Micromonosporales</taxon>
        <taxon>Micromonosporaceae</taxon>
        <taxon>Micromonospora</taxon>
    </lineage>
</organism>
<proteinExistence type="inferred from homology"/>
<dbReference type="GO" id="GO:0016874">
    <property type="term" value="F:ligase activity"/>
    <property type="evidence" value="ECO:0007669"/>
    <property type="project" value="UniProtKB-KW"/>
</dbReference>